<proteinExistence type="predicted"/>
<dbReference type="AlphaFoldDB" id="A0A438MM03"/>
<evidence type="ECO:0000313" key="2">
    <source>
        <dbReference type="Proteomes" id="UP000284824"/>
    </source>
</evidence>
<evidence type="ECO:0000313" key="1">
    <source>
        <dbReference type="EMBL" id="RVX46784.1"/>
    </source>
</evidence>
<name>A0A438MM03_9ACTN</name>
<dbReference type="OrthoDB" id="4535590at2"/>
<comment type="caution">
    <text evidence="1">The sequence shown here is derived from an EMBL/GenBank/DDBJ whole genome shotgun (WGS) entry which is preliminary data.</text>
</comment>
<protein>
    <submittedName>
        <fullName evidence="1">Uncharacterized protein</fullName>
    </submittedName>
</protein>
<accession>A0A438MM03</accession>
<dbReference type="Proteomes" id="UP000284824">
    <property type="component" value="Unassembled WGS sequence"/>
</dbReference>
<dbReference type="RefSeq" id="WP_127939231.1">
    <property type="nucleotide sequence ID" value="NZ_SAUN01000001.1"/>
</dbReference>
<gene>
    <name evidence="1" type="ORF">EDD27_9687</name>
</gene>
<reference evidence="1 2" key="1">
    <citation type="submission" date="2019-01" db="EMBL/GenBank/DDBJ databases">
        <title>Sequencing the genomes of 1000 actinobacteria strains.</title>
        <authorList>
            <person name="Klenk H.-P."/>
        </authorList>
    </citation>
    <scope>NUCLEOTIDE SEQUENCE [LARGE SCALE GENOMIC DNA]</scope>
    <source>
        <strain evidence="1 2">DSM 43925</strain>
    </source>
</reference>
<dbReference type="EMBL" id="SAUN01000001">
    <property type="protein sequence ID" value="RVX46784.1"/>
    <property type="molecule type" value="Genomic_DNA"/>
</dbReference>
<sequence>MNTLSDLGSALDNLYAVFSRYPLPAETAVCDHCVSPESVQAARAAPLRLLTASALQPYASHAISTWGDLEEFKHYLPRLLELLILEELDGLYADSVMRWVTFGWRSLRQAEQEAIMTVVNAWWRQTLLHYPRDVDVMSMIEIIADTLGLELAPYLAEWEALDPEAAARHMAWLVEDFTVHSGHDADWYANLEAWIAGPAPARMLTAGLVRAKSAEAAEQFSHALETHRSWHG</sequence>
<keyword evidence="2" id="KW-1185">Reference proteome</keyword>
<organism evidence="1 2">
    <name type="scientific">Nonomuraea polychroma</name>
    <dbReference type="NCBI Taxonomy" id="46176"/>
    <lineage>
        <taxon>Bacteria</taxon>
        <taxon>Bacillati</taxon>
        <taxon>Actinomycetota</taxon>
        <taxon>Actinomycetes</taxon>
        <taxon>Streptosporangiales</taxon>
        <taxon>Streptosporangiaceae</taxon>
        <taxon>Nonomuraea</taxon>
    </lineage>
</organism>